<feature type="compositionally biased region" description="Basic and acidic residues" evidence="2">
    <location>
        <begin position="281"/>
        <end position="300"/>
    </location>
</feature>
<feature type="region of interest" description="Disordered" evidence="2">
    <location>
        <begin position="603"/>
        <end position="626"/>
    </location>
</feature>
<feature type="compositionally biased region" description="Basic and acidic residues" evidence="2">
    <location>
        <begin position="149"/>
        <end position="174"/>
    </location>
</feature>
<feature type="region of interest" description="Disordered" evidence="2">
    <location>
        <begin position="380"/>
        <end position="399"/>
    </location>
</feature>
<dbReference type="AlphaFoldDB" id="A0AAE0CG67"/>
<sequence length="749" mass="81242">MAPRHEGSGVDPKAVKAVKSSRMPSCLRPIEEPEEAPAAEFSPEQKEAEVQEAVQTALNEDSQLQEAWRDQREADSAAEVAEASLQELEEELKIAEATEAAEALAKQVELSLKKVKPEAPEGSEAPEATEQPAKEPVTPHTHRVRRRRESAQAKLSEKRAQAEEKARRAKLRREQLAAEARERTLEKIHKREAASAELEAQKRARWAQRLGQVSAKTKEVLKHHNEMEEEERLAAKQKLELKEARRLNANATGKQKVKARVRAVQAIKSIMRSASGRRSSKKAEARASKLAEAQRQEPVKVKKTKGGRMLKALKSLFPRSSRRRPRGTQDEAAASTVSPRRSSSISSVHSPRGSETLSPGLKYMRSLRDVDRVDKMEFGLASPGAEAGETSEGETSAREKHHNFILVSQFLGKLKARARQSLGSRSAEEERSRSSTVLISNVVAQHTAPRQQGASKGAVSGNVTPGSGGRSPRNPKRGSLLSTDGLFQSPVFLGELMHRLTRMASSNSPFGGSNSPRSLEDGRGAEGGMEHTPRSEPSLTNNPSPVTADAELRREGEAEVQSSSADAVIVVDASATGELATPRDADTGAAVDSDKIGAGQVLTSAAETPRRSADIVTEQPKTPDSAKNSLDVAWALEGDNSSPKLMSPPLSFREGGSAGVALFSPIYSHGKQSEVSTPDVDFSPNKLRDMTMPSSNHVVRHLQSFKFEEPKPNPAFEGLAFRLLGRRIAFSTVGDVGGGLFRFSPREGL</sequence>
<keyword evidence="1" id="KW-0175">Coiled coil</keyword>
<dbReference type="EMBL" id="LGRX02023534">
    <property type="protein sequence ID" value="KAK3254477.1"/>
    <property type="molecule type" value="Genomic_DNA"/>
</dbReference>
<protein>
    <submittedName>
        <fullName evidence="3">Uncharacterized protein</fullName>
    </submittedName>
</protein>
<feature type="compositionally biased region" description="Basic and acidic residues" evidence="2">
    <location>
        <begin position="518"/>
        <end position="534"/>
    </location>
</feature>
<name>A0AAE0CG67_9CHLO</name>
<evidence type="ECO:0000313" key="3">
    <source>
        <dbReference type="EMBL" id="KAK3254477.1"/>
    </source>
</evidence>
<feature type="compositionally biased region" description="Polar residues" evidence="2">
    <location>
        <begin position="535"/>
        <end position="545"/>
    </location>
</feature>
<proteinExistence type="predicted"/>
<feature type="compositionally biased region" description="Low complexity" evidence="2">
    <location>
        <begin position="381"/>
        <end position="394"/>
    </location>
</feature>
<evidence type="ECO:0000313" key="4">
    <source>
        <dbReference type="Proteomes" id="UP001190700"/>
    </source>
</evidence>
<evidence type="ECO:0000256" key="2">
    <source>
        <dbReference type="SAM" id="MobiDB-lite"/>
    </source>
</evidence>
<feature type="compositionally biased region" description="Low complexity" evidence="2">
    <location>
        <begin position="505"/>
        <end position="517"/>
    </location>
</feature>
<comment type="caution">
    <text evidence="3">The sequence shown here is derived from an EMBL/GenBank/DDBJ whole genome shotgun (WGS) entry which is preliminary data.</text>
</comment>
<feature type="compositionally biased region" description="Polar residues" evidence="2">
    <location>
        <begin position="56"/>
        <end position="65"/>
    </location>
</feature>
<organism evidence="3 4">
    <name type="scientific">Cymbomonas tetramitiformis</name>
    <dbReference type="NCBI Taxonomy" id="36881"/>
    <lineage>
        <taxon>Eukaryota</taxon>
        <taxon>Viridiplantae</taxon>
        <taxon>Chlorophyta</taxon>
        <taxon>Pyramimonadophyceae</taxon>
        <taxon>Pyramimonadales</taxon>
        <taxon>Pyramimonadaceae</taxon>
        <taxon>Cymbomonas</taxon>
    </lineage>
</organism>
<feature type="region of interest" description="Disordered" evidence="2">
    <location>
        <begin position="504"/>
        <end position="565"/>
    </location>
</feature>
<dbReference type="Proteomes" id="UP001190700">
    <property type="component" value="Unassembled WGS sequence"/>
</dbReference>
<feature type="region of interest" description="Disordered" evidence="2">
    <location>
        <begin position="446"/>
        <end position="483"/>
    </location>
</feature>
<feature type="compositionally biased region" description="Low complexity" evidence="2">
    <location>
        <begin position="335"/>
        <end position="354"/>
    </location>
</feature>
<feature type="coiled-coil region" evidence="1">
    <location>
        <begin position="224"/>
        <end position="254"/>
    </location>
</feature>
<feature type="region of interest" description="Disordered" evidence="2">
    <location>
        <begin position="115"/>
        <end position="174"/>
    </location>
</feature>
<keyword evidence="4" id="KW-1185">Reference proteome</keyword>
<feature type="compositionally biased region" description="Low complexity" evidence="2">
    <location>
        <begin position="120"/>
        <end position="130"/>
    </location>
</feature>
<gene>
    <name evidence="3" type="ORF">CYMTET_36307</name>
</gene>
<reference evidence="3 4" key="1">
    <citation type="journal article" date="2015" name="Genome Biol. Evol.">
        <title>Comparative Genomics of a Bacterivorous Green Alga Reveals Evolutionary Causalities and Consequences of Phago-Mixotrophic Mode of Nutrition.</title>
        <authorList>
            <person name="Burns J.A."/>
            <person name="Paasch A."/>
            <person name="Narechania A."/>
            <person name="Kim E."/>
        </authorList>
    </citation>
    <scope>NUCLEOTIDE SEQUENCE [LARGE SCALE GENOMIC DNA]</scope>
    <source>
        <strain evidence="3 4">PLY_AMNH</strain>
    </source>
</reference>
<accession>A0AAE0CG67</accession>
<feature type="region of interest" description="Disordered" evidence="2">
    <location>
        <begin position="1"/>
        <end position="82"/>
    </location>
</feature>
<evidence type="ECO:0000256" key="1">
    <source>
        <dbReference type="SAM" id="Coils"/>
    </source>
</evidence>
<feature type="region of interest" description="Disordered" evidence="2">
    <location>
        <begin position="269"/>
        <end position="363"/>
    </location>
</feature>